<feature type="region of interest" description="Disordered" evidence="1">
    <location>
        <begin position="1"/>
        <end position="34"/>
    </location>
</feature>
<accession>A0ABN9RBA8</accession>
<name>A0ABN9RBA8_9DINO</name>
<dbReference type="SUPFAM" id="SSF52540">
    <property type="entry name" value="P-loop containing nucleoside triphosphate hydrolases"/>
    <property type="match status" value="1"/>
</dbReference>
<dbReference type="InterPro" id="IPR027417">
    <property type="entry name" value="P-loop_NTPase"/>
</dbReference>
<organism evidence="2 3">
    <name type="scientific">Prorocentrum cordatum</name>
    <dbReference type="NCBI Taxonomy" id="2364126"/>
    <lineage>
        <taxon>Eukaryota</taxon>
        <taxon>Sar</taxon>
        <taxon>Alveolata</taxon>
        <taxon>Dinophyceae</taxon>
        <taxon>Prorocentrales</taxon>
        <taxon>Prorocentraceae</taxon>
        <taxon>Prorocentrum</taxon>
    </lineage>
</organism>
<sequence>MMGKNLQETGVAPTDDGFTVLERRRRDEQEDGPTVLGCPENRPFAELRRFGQIFSGHLKRKRVALPDDSVVPFGLQIVDTPGMIDLPANTGSASRGRGYNFVDVVRWWAKRSDLILLLFDPDKPGTTGETLEVLTKSLEGLNCEVPDRIEQGGQVGQFG</sequence>
<proteinExistence type="predicted"/>
<evidence type="ECO:0000313" key="2">
    <source>
        <dbReference type="EMBL" id="CAK0816246.1"/>
    </source>
</evidence>
<dbReference type="EMBL" id="CAUYUJ010006140">
    <property type="protein sequence ID" value="CAK0816246.1"/>
    <property type="molecule type" value="Genomic_DNA"/>
</dbReference>
<reference evidence="2" key="1">
    <citation type="submission" date="2023-10" db="EMBL/GenBank/DDBJ databases">
        <authorList>
            <person name="Chen Y."/>
            <person name="Shah S."/>
            <person name="Dougan E. K."/>
            <person name="Thang M."/>
            <person name="Chan C."/>
        </authorList>
    </citation>
    <scope>NUCLEOTIDE SEQUENCE [LARGE SCALE GENOMIC DNA]</scope>
</reference>
<evidence type="ECO:0008006" key="4">
    <source>
        <dbReference type="Google" id="ProtNLM"/>
    </source>
</evidence>
<gene>
    <name evidence="2" type="ORF">PCOR1329_LOCUS19276</name>
</gene>
<evidence type="ECO:0000313" key="3">
    <source>
        <dbReference type="Proteomes" id="UP001189429"/>
    </source>
</evidence>
<evidence type="ECO:0000256" key="1">
    <source>
        <dbReference type="SAM" id="MobiDB-lite"/>
    </source>
</evidence>
<dbReference type="Proteomes" id="UP001189429">
    <property type="component" value="Unassembled WGS sequence"/>
</dbReference>
<keyword evidence="3" id="KW-1185">Reference proteome</keyword>
<dbReference type="Gene3D" id="3.40.50.300">
    <property type="entry name" value="P-loop containing nucleotide triphosphate hydrolases"/>
    <property type="match status" value="1"/>
</dbReference>
<protein>
    <recommendedName>
        <fullName evidence="4">G domain-containing protein</fullName>
    </recommendedName>
</protein>
<comment type="caution">
    <text evidence="2">The sequence shown here is derived from an EMBL/GenBank/DDBJ whole genome shotgun (WGS) entry which is preliminary data.</text>
</comment>